<feature type="binding site" evidence="7">
    <location>
        <position position="404"/>
    </location>
    <ligand>
        <name>[4Fe-4S] cluster</name>
        <dbReference type="ChEBI" id="CHEBI:49883"/>
    </ligand>
</feature>
<keyword evidence="1 7" id="KW-0004">4Fe-4S</keyword>
<evidence type="ECO:0000259" key="8">
    <source>
        <dbReference type="Pfam" id="PF04104"/>
    </source>
</evidence>
<feature type="binding site" evidence="7">
    <location>
        <position position="398"/>
    </location>
    <ligand>
        <name>[4Fe-4S] cluster</name>
        <dbReference type="ChEBI" id="CHEBI:49883"/>
    </ligand>
</feature>
<evidence type="ECO:0000256" key="7">
    <source>
        <dbReference type="HAMAP-Rule" id="MF_00701"/>
    </source>
</evidence>
<comment type="cofactor">
    <cofactor evidence="7">
        <name>[4Fe-4S] cluster</name>
        <dbReference type="ChEBI" id="CHEBI:49883"/>
    </cofactor>
    <text evidence="7">Binds 1 [4Fe-4S] cluster.</text>
</comment>
<feature type="domain" description="DNA primase large subunit C-terminal" evidence="8">
    <location>
        <begin position="271"/>
        <end position="396"/>
    </location>
</feature>
<sequence length="433" mass="49368">MGLDLITPEYLAVLDPFADEAKRIVEASPPLEALPAEIVERAVRRVKWTTREMLVEPDLESIRAEVLSFYLMCQAVASVSFPGSQEVRLISEATRNTLRYRMYDLFKRGQADLCLRAVKRSINLVDLEIGDTIRVDRFTIPREDFYKLRDLKLAEDGLETVDDRILPQYLPRYAVRWTDLAPLLRHRRKELARLYLVGGWAVITPRDLWDLYANFISVRLEDYVQSVYERILESGAQPSGVLARVGERISSLVPKEVFVREEFGRGPAGRLRPEFFPPCMKLALNGVGAGLRNYAVMMMLTPFLSYARVAPSGKVATRMADFIKDISVVREEIAPLLFEAAERCNPPLFQDQPQEKAGIFYHMGFGMTTEPTLSDSGRSKWYRPPNCSKIQMSAPSLCRPDEFCRKVKNPLTYYFRKRYEASKGGGGARDEDA</sequence>
<dbReference type="GO" id="GO:0051539">
    <property type="term" value="F:4 iron, 4 sulfur cluster binding"/>
    <property type="evidence" value="ECO:0007669"/>
    <property type="project" value="UniProtKB-UniRule"/>
</dbReference>
<evidence type="ECO:0000313" key="9">
    <source>
        <dbReference type="EMBL" id="KUO41762.1"/>
    </source>
</evidence>
<comment type="similarity">
    <text evidence="7">Belongs to the eukaryotic-type primase large subunit family.</text>
</comment>
<protein>
    <recommendedName>
        <fullName evidence="7">DNA primase large subunit PriL</fullName>
    </recommendedName>
</protein>
<dbReference type="SUPFAM" id="SSF140914">
    <property type="entry name" value="PriB N-terminal domain-like"/>
    <property type="match status" value="1"/>
</dbReference>
<dbReference type="STRING" id="1776334.APZ16_00355"/>
<keyword evidence="3 7" id="KW-0235">DNA replication</keyword>
<dbReference type="GO" id="GO:0003899">
    <property type="term" value="F:DNA-directed RNA polymerase activity"/>
    <property type="evidence" value="ECO:0007669"/>
    <property type="project" value="InterPro"/>
</dbReference>
<dbReference type="GO" id="GO:0046872">
    <property type="term" value="F:metal ion binding"/>
    <property type="evidence" value="ECO:0007669"/>
    <property type="project" value="UniProtKB-KW"/>
</dbReference>
<dbReference type="Proteomes" id="UP000074294">
    <property type="component" value="Unassembled WGS sequence"/>
</dbReference>
<accession>A0A147JYX2</accession>
<organism evidence="9 10">
    <name type="scientific">Hadarchaeum yellowstonense</name>
    <dbReference type="NCBI Taxonomy" id="1776334"/>
    <lineage>
        <taxon>Archaea</taxon>
        <taxon>Methanobacteriati</taxon>
        <taxon>Candidatus Hadarchaeota</taxon>
        <taxon>Candidatus Hadarchaeia</taxon>
        <taxon>Candidatus Hadarchaeales</taxon>
        <taxon>Candidatus Hadarchaeaceae</taxon>
        <taxon>Candidatus Hadarchaeum</taxon>
    </lineage>
</organism>
<reference evidence="9 10" key="1">
    <citation type="journal article" date="2016" name="Nat. Microbiol.">
        <title>Genomic inference of the metabolism of cosmopolitan subsurface Archaea, Hadesarchaea.</title>
        <authorList>
            <person name="Baker B.J."/>
            <person name="Saw J.H."/>
            <person name="Lind A.E."/>
            <person name="Lazar C.S."/>
            <person name="Hinrichs K.-U."/>
            <person name="Teske A.P."/>
            <person name="Ettema T.J."/>
        </authorList>
    </citation>
    <scope>NUCLEOTIDE SEQUENCE [LARGE SCALE GENOMIC DNA]</scope>
</reference>
<evidence type="ECO:0000256" key="2">
    <source>
        <dbReference type="ARBA" id="ARBA00022515"/>
    </source>
</evidence>
<dbReference type="InterPro" id="IPR058560">
    <property type="entry name" value="DNA_primase_C"/>
</dbReference>
<keyword evidence="4 7" id="KW-0479">Metal-binding</keyword>
<dbReference type="Pfam" id="PF04104">
    <property type="entry name" value="DNA_primase_lrg"/>
    <property type="match status" value="1"/>
</dbReference>
<proteinExistence type="inferred from homology"/>
<dbReference type="EMBL" id="LQMQ01000014">
    <property type="protein sequence ID" value="KUO41762.1"/>
    <property type="molecule type" value="Genomic_DNA"/>
</dbReference>
<dbReference type="GO" id="GO:0006269">
    <property type="term" value="P:DNA replication, synthesis of primer"/>
    <property type="evidence" value="ECO:0007669"/>
    <property type="project" value="UniProtKB-UniRule"/>
</dbReference>
<evidence type="ECO:0000256" key="4">
    <source>
        <dbReference type="ARBA" id="ARBA00022723"/>
    </source>
</evidence>
<evidence type="ECO:0000313" key="10">
    <source>
        <dbReference type="Proteomes" id="UP000074294"/>
    </source>
</evidence>
<dbReference type="InterPro" id="IPR023642">
    <property type="entry name" value="DNA_primase_lsu_PriL"/>
</dbReference>
<comment type="subunit">
    <text evidence="7">Heterodimer of a small subunit (PriS) and a large subunit (PriL).</text>
</comment>
<evidence type="ECO:0000256" key="3">
    <source>
        <dbReference type="ARBA" id="ARBA00022705"/>
    </source>
</evidence>
<keyword evidence="2 7" id="KW-0639">Primosome</keyword>
<gene>
    <name evidence="7" type="primary">priL</name>
    <name evidence="9" type="ORF">APZ16_00355</name>
</gene>
<dbReference type="AlphaFoldDB" id="A0A147JYX2"/>
<keyword evidence="5 7" id="KW-0408">Iron</keyword>
<dbReference type="HAMAP" id="MF_00701">
    <property type="entry name" value="DNA_primase_lrg_arc"/>
    <property type="match status" value="1"/>
</dbReference>
<feature type="binding site" evidence="7">
    <location>
        <position position="387"/>
    </location>
    <ligand>
        <name>[4Fe-4S] cluster</name>
        <dbReference type="ChEBI" id="CHEBI:49883"/>
    </ligand>
</feature>
<comment type="caution">
    <text evidence="9">The sequence shown here is derived from an EMBL/GenBank/DDBJ whole genome shotgun (WGS) entry which is preliminary data.</text>
</comment>
<evidence type="ECO:0000256" key="1">
    <source>
        <dbReference type="ARBA" id="ARBA00022485"/>
    </source>
</evidence>
<dbReference type="GO" id="GO:1990077">
    <property type="term" value="C:primosome complex"/>
    <property type="evidence" value="ECO:0007669"/>
    <property type="project" value="UniProtKB-KW"/>
</dbReference>
<feature type="binding site" evidence="7">
    <location>
        <position position="279"/>
    </location>
    <ligand>
        <name>[4Fe-4S] cluster</name>
        <dbReference type="ChEBI" id="CHEBI:49883"/>
    </ligand>
</feature>
<evidence type="ECO:0000256" key="5">
    <source>
        <dbReference type="ARBA" id="ARBA00023004"/>
    </source>
</evidence>
<keyword evidence="6 7" id="KW-0411">Iron-sulfur</keyword>
<comment type="function">
    <text evidence="7">Regulatory subunit of DNA primase, an RNA polymerase that catalyzes the synthesis of short RNA molecules used as primers for DNA polymerase during DNA replication. Stabilizes and modulates the activity of the small subunit, increasing the rate of DNA synthesis, and conferring RNA synthesis capability. The DNA polymerase activity may enable DNA primase to also catalyze primer extension after primer synthesis. May also play a role in DNA repair.</text>
</comment>
<name>A0A147JYX2_HADYE</name>
<evidence type="ECO:0000256" key="6">
    <source>
        <dbReference type="ARBA" id="ARBA00023014"/>
    </source>
</evidence>